<reference evidence="2" key="1">
    <citation type="submission" date="2018-06" db="EMBL/GenBank/DDBJ databases">
        <authorList>
            <person name="Helene L.C."/>
            <person name="Dall'Agnol R."/>
            <person name="Delamuta J.R."/>
            <person name="Hungria M."/>
        </authorList>
    </citation>
    <scope>NUCLEOTIDE SEQUENCE [LARGE SCALE GENOMIC DNA]</scope>
    <source>
        <strain evidence="2">CNPSo 3140</strain>
    </source>
</reference>
<comment type="caution">
    <text evidence="1">The sequence shown here is derived from an EMBL/GenBank/DDBJ whole genome shotgun (WGS) entry which is preliminary data.</text>
</comment>
<evidence type="ECO:0000313" key="1">
    <source>
        <dbReference type="EMBL" id="RAZ79809.1"/>
    </source>
</evidence>
<organism evidence="1 2">
    <name type="scientific">Mesorhizobium atlanticum</name>
    <dbReference type="NCBI Taxonomy" id="2233532"/>
    <lineage>
        <taxon>Bacteria</taxon>
        <taxon>Pseudomonadati</taxon>
        <taxon>Pseudomonadota</taxon>
        <taxon>Alphaproteobacteria</taxon>
        <taxon>Hyphomicrobiales</taxon>
        <taxon>Phyllobacteriaceae</taxon>
        <taxon>Mesorhizobium</taxon>
    </lineage>
</organism>
<gene>
    <name evidence="1" type="ORF">DPM35_00445</name>
</gene>
<dbReference type="AlphaFoldDB" id="A0A330H2S0"/>
<keyword evidence="2" id="KW-1185">Reference proteome</keyword>
<proteinExistence type="predicted"/>
<sequence>MADKGTGLALLAQMASYNKQELLDLANYFRIPIEVRKADAVRDILGKILRHIQENPDIRDRLASDVAEDEPEQTSALARALAILMKKP</sequence>
<reference evidence="1 2" key="2">
    <citation type="submission" date="2018-07" db="EMBL/GenBank/DDBJ databases">
        <title>Diversity of Mesorhizobium strains in Brazil.</title>
        <authorList>
            <person name="Helene L.C.F."/>
            <person name="Dall'Agnol R."/>
            <person name="Delamuta J.R.M."/>
            <person name="Hungria M."/>
        </authorList>
    </citation>
    <scope>NUCLEOTIDE SEQUENCE [LARGE SCALE GENOMIC DNA]</scope>
    <source>
        <strain evidence="1 2">CNPSo 3140</strain>
    </source>
</reference>
<protein>
    <submittedName>
        <fullName evidence="1">Uncharacterized protein</fullName>
    </submittedName>
</protein>
<evidence type="ECO:0000313" key="2">
    <source>
        <dbReference type="Proteomes" id="UP000251956"/>
    </source>
</evidence>
<accession>A0A330H2S0</accession>
<dbReference type="Proteomes" id="UP000251956">
    <property type="component" value="Unassembled WGS sequence"/>
</dbReference>
<dbReference type="EMBL" id="QMBQ01000001">
    <property type="protein sequence ID" value="RAZ79809.1"/>
    <property type="molecule type" value="Genomic_DNA"/>
</dbReference>
<name>A0A330H2S0_9HYPH</name>